<protein>
    <submittedName>
        <fullName evidence="11">Ger(X)C family spore germination protein</fullName>
    </submittedName>
</protein>
<dbReference type="PANTHER" id="PTHR35789">
    <property type="entry name" value="SPORE GERMINATION PROTEIN B3"/>
    <property type="match status" value="1"/>
</dbReference>
<name>A0ABV9QCB5_9BACL</name>
<dbReference type="PANTHER" id="PTHR35789:SF1">
    <property type="entry name" value="SPORE GERMINATION PROTEIN B3"/>
    <property type="match status" value="1"/>
</dbReference>
<dbReference type="NCBIfam" id="TIGR02887">
    <property type="entry name" value="spore_ger_x_C"/>
    <property type="match status" value="1"/>
</dbReference>
<evidence type="ECO:0000256" key="1">
    <source>
        <dbReference type="ARBA" id="ARBA00004635"/>
    </source>
</evidence>
<proteinExistence type="inferred from homology"/>
<dbReference type="Proteomes" id="UP001596002">
    <property type="component" value="Unassembled WGS sequence"/>
</dbReference>
<evidence type="ECO:0000256" key="3">
    <source>
        <dbReference type="ARBA" id="ARBA00022544"/>
    </source>
</evidence>
<evidence type="ECO:0000259" key="10">
    <source>
        <dbReference type="Pfam" id="PF25198"/>
    </source>
</evidence>
<comment type="subcellular location">
    <subcellularLocation>
        <location evidence="1">Membrane</location>
        <topology evidence="1">Lipid-anchor</topology>
    </subcellularLocation>
</comment>
<evidence type="ECO:0000256" key="2">
    <source>
        <dbReference type="ARBA" id="ARBA00007886"/>
    </source>
</evidence>
<keyword evidence="12" id="KW-1185">Reference proteome</keyword>
<dbReference type="InterPro" id="IPR057336">
    <property type="entry name" value="GerAC_N"/>
</dbReference>
<comment type="caution">
    <text evidence="11">The sequence shown here is derived from an EMBL/GenBank/DDBJ whole genome shotgun (WGS) entry which is preliminary data.</text>
</comment>
<feature type="domain" description="Spore germination GerAC-like C-terminal" evidence="9">
    <location>
        <begin position="224"/>
        <end position="389"/>
    </location>
</feature>
<keyword evidence="7" id="KW-0449">Lipoprotein</keyword>
<sequence length="419" mass="47036">MNTFFLRKITRLLLTVSLCALILPLAGCWDRRELNDVLLVSAVAIDKKDDKIEVSIQMIIPRAMGGGQGGLGGGGGGGGGEKPTVVRSQTGVTISDATAKLQEKIPRKIFWGHTKVLILGEQLAKEGIREHVDFIARQPEPRLRMSVFVGKGKAADLLVVLPSLERYSAEQMRELAEFRFGMEVTVKELLEALRGESGAAALPWLEEVAPRQGEEKDKTTVRLNGTAVFKKDKMVGYINDEVTRGVLWLRNEIRRATVTVEPKEGEGRVSLEMLRAKTELIPQIENGKWKMTVKAVTEDDFAENTTSLNPMNPIVVKIVEQEAEKDLEYRIRMALNEVQKGMKADILGFAEAFHRKYPEQWETAKDRWDKIFPNVEVKVLAKAFIRRPGLSTVPPAVPEKEVKKKEKEIKKKEEEVEEK</sequence>
<dbReference type="Pfam" id="PF25198">
    <property type="entry name" value="Spore_GerAC_N"/>
    <property type="match status" value="1"/>
</dbReference>
<evidence type="ECO:0000256" key="8">
    <source>
        <dbReference type="SAM" id="MobiDB-lite"/>
    </source>
</evidence>
<feature type="region of interest" description="Disordered" evidence="8">
    <location>
        <begin position="390"/>
        <end position="419"/>
    </location>
</feature>
<evidence type="ECO:0000259" key="9">
    <source>
        <dbReference type="Pfam" id="PF05504"/>
    </source>
</evidence>
<dbReference type="EMBL" id="JBHSHC010000158">
    <property type="protein sequence ID" value="MFC4770292.1"/>
    <property type="molecule type" value="Genomic_DNA"/>
</dbReference>
<dbReference type="InterPro" id="IPR038501">
    <property type="entry name" value="Spore_GerAC_C_sf"/>
</dbReference>
<evidence type="ECO:0000256" key="6">
    <source>
        <dbReference type="ARBA" id="ARBA00023139"/>
    </source>
</evidence>
<evidence type="ECO:0000256" key="5">
    <source>
        <dbReference type="ARBA" id="ARBA00023136"/>
    </source>
</evidence>
<feature type="domain" description="Spore germination protein N-terminal" evidence="10">
    <location>
        <begin position="30"/>
        <end position="206"/>
    </location>
</feature>
<evidence type="ECO:0000313" key="12">
    <source>
        <dbReference type="Proteomes" id="UP001596002"/>
    </source>
</evidence>
<keyword evidence="4" id="KW-0732">Signal</keyword>
<accession>A0ABV9QCB5</accession>
<dbReference type="RefSeq" id="WP_380029764.1">
    <property type="nucleotide sequence ID" value="NZ_JBHSHC010000158.1"/>
</dbReference>
<feature type="compositionally biased region" description="Basic and acidic residues" evidence="8">
    <location>
        <begin position="398"/>
        <end position="419"/>
    </location>
</feature>
<dbReference type="Pfam" id="PF05504">
    <property type="entry name" value="Spore_GerAC"/>
    <property type="match status" value="1"/>
</dbReference>
<keyword evidence="3" id="KW-0309">Germination</keyword>
<evidence type="ECO:0000313" key="11">
    <source>
        <dbReference type="EMBL" id="MFC4770292.1"/>
    </source>
</evidence>
<comment type="similarity">
    <text evidence="2">Belongs to the GerABKC lipoprotein family.</text>
</comment>
<keyword evidence="6" id="KW-0564">Palmitate</keyword>
<dbReference type="InterPro" id="IPR008844">
    <property type="entry name" value="Spore_GerAC-like"/>
</dbReference>
<gene>
    <name evidence="11" type="ORF">ACFO8Q_23730</name>
</gene>
<reference evidence="12" key="1">
    <citation type="journal article" date="2019" name="Int. J. Syst. Evol. Microbiol.">
        <title>The Global Catalogue of Microorganisms (GCM) 10K type strain sequencing project: providing services to taxonomists for standard genome sequencing and annotation.</title>
        <authorList>
            <consortium name="The Broad Institute Genomics Platform"/>
            <consortium name="The Broad Institute Genome Sequencing Center for Infectious Disease"/>
            <person name="Wu L."/>
            <person name="Ma J."/>
        </authorList>
    </citation>
    <scope>NUCLEOTIDE SEQUENCE [LARGE SCALE GENOMIC DNA]</scope>
    <source>
        <strain evidence="12">WYCCWR 12678</strain>
    </source>
</reference>
<evidence type="ECO:0000256" key="7">
    <source>
        <dbReference type="ARBA" id="ARBA00023288"/>
    </source>
</evidence>
<dbReference type="Gene3D" id="3.30.300.210">
    <property type="entry name" value="Nutrient germinant receptor protein C, domain 3"/>
    <property type="match status" value="1"/>
</dbReference>
<dbReference type="InterPro" id="IPR046953">
    <property type="entry name" value="Spore_GerAC-like_C"/>
</dbReference>
<organism evidence="11 12">
    <name type="scientific">Effusibacillus consociatus</name>
    <dbReference type="NCBI Taxonomy" id="1117041"/>
    <lineage>
        <taxon>Bacteria</taxon>
        <taxon>Bacillati</taxon>
        <taxon>Bacillota</taxon>
        <taxon>Bacilli</taxon>
        <taxon>Bacillales</taxon>
        <taxon>Alicyclobacillaceae</taxon>
        <taxon>Effusibacillus</taxon>
    </lineage>
</organism>
<keyword evidence="5" id="KW-0472">Membrane</keyword>
<evidence type="ECO:0000256" key="4">
    <source>
        <dbReference type="ARBA" id="ARBA00022729"/>
    </source>
</evidence>